<accession>A0A875RSU7</accession>
<dbReference type="GeneID" id="62193581"/>
<sequence>MTICISENRVVSIFWPCDLLDPSEELPLVIVGYIIDMVKVVAIDLVPLEIYEKINLSKHVRGLKRLQALGTINFHSKQIPRRVNYNYAAKRPILNSNELLILYKPPRSGKLEYFSIDPIAINIFWTSTDFKSPMPKDIELDRYSSKLEYHFPSHSTTANTKELLRYINLTEYSRSRLRQASHQRSPISEYATFCKSSFEAILRILASIYSLVVQPVCGYINFLLEYPLIAKADTRVSDEDEDDEETENEDTSSPIVTGSVISLALVSHTFHQLNSRFKQLYNLPDQLQKLRLSRSESETLILKGTKFSPTVYIKFYNTVWLIINDILMGITVSNLLRLHKEEVIWGFSFLLRSSHNIMSSNVIWLMNSPAGFKLNNELARFFGEMILWTMKFWEVEVIQPASENAALLLSIAIFCVRYCGVSLLVALMVDVFQLLTLELQGFYTACTRVYHWLYHTLTSLFRLFYGKKYNVLRHRIDSNDYEFDELMSGIIIFTILLYLLPTVAAFYLTFVGTRIICFTIVVLMEFILISLNHLPLGVILLRLKNKERLPAGISITASEKHFTLSTKWLTMHNIFRGHIRSMMNFNLINYNEVYAPINENHPANYGMQDVITNWNKASPMTISKDIFLGEMIDTFDYKKMF</sequence>
<dbReference type="InterPro" id="IPR007720">
    <property type="entry name" value="PigQ/GPI1"/>
</dbReference>
<protein>
    <submittedName>
        <fullName evidence="2">Uncharacterized protein</fullName>
    </submittedName>
</protein>
<keyword evidence="1" id="KW-0812">Transmembrane</keyword>
<evidence type="ECO:0000313" key="3">
    <source>
        <dbReference type="Proteomes" id="UP000662931"/>
    </source>
</evidence>
<gene>
    <name evidence="2" type="ORF">FOA43_000180</name>
</gene>
<proteinExistence type="predicted"/>
<keyword evidence="3" id="KW-1185">Reference proteome</keyword>
<dbReference type="PANTHER" id="PTHR21329">
    <property type="entry name" value="PHOSPHATIDYLINOSITOL N-ACETYLGLUCOSAMINYLTRANSFERASE SUBUNIT Q-RELATED"/>
    <property type="match status" value="1"/>
</dbReference>
<dbReference type="GO" id="GO:0005783">
    <property type="term" value="C:endoplasmic reticulum"/>
    <property type="evidence" value="ECO:0007669"/>
    <property type="project" value="TreeGrafter"/>
</dbReference>
<organism evidence="2 3">
    <name type="scientific">Eeniella nana</name>
    <name type="common">Yeast</name>
    <name type="synonym">Brettanomyces nanus</name>
    <dbReference type="NCBI Taxonomy" id="13502"/>
    <lineage>
        <taxon>Eukaryota</taxon>
        <taxon>Fungi</taxon>
        <taxon>Dikarya</taxon>
        <taxon>Ascomycota</taxon>
        <taxon>Saccharomycotina</taxon>
        <taxon>Pichiomycetes</taxon>
        <taxon>Pichiales</taxon>
        <taxon>Pichiaceae</taxon>
        <taxon>Brettanomyces</taxon>
    </lineage>
</organism>
<dbReference type="Proteomes" id="UP000662931">
    <property type="component" value="Chromosome 1"/>
</dbReference>
<dbReference type="AlphaFoldDB" id="A0A875RSU7"/>
<keyword evidence="1" id="KW-1133">Transmembrane helix</keyword>
<dbReference type="GO" id="GO:0016020">
    <property type="term" value="C:membrane"/>
    <property type="evidence" value="ECO:0007669"/>
    <property type="project" value="InterPro"/>
</dbReference>
<evidence type="ECO:0000256" key="1">
    <source>
        <dbReference type="SAM" id="Phobius"/>
    </source>
</evidence>
<feature type="transmembrane region" description="Helical" evidence="1">
    <location>
        <begin position="449"/>
        <end position="465"/>
    </location>
</feature>
<feature type="transmembrane region" description="Helical" evidence="1">
    <location>
        <begin position="405"/>
        <end position="429"/>
    </location>
</feature>
<dbReference type="OrthoDB" id="70250at2759"/>
<dbReference type="EMBL" id="CP064812">
    <property type="protein sequence ID" value="QPG72877.1"/>
    <property type="molecule type" value="Genomic_DNA"/>
</dbReference>
<dbReference type="RefSeq" id="XP_038776442.1">
    <property type="nucleotide sequence ID" value="XM_038920514.1"/>
</dbReference>
<name>A0A875RSU7_EENNA</name>
<feature type="transmembrane region" description="Helical" evidence="1">
    <location>
        <begin position="486"/>
        <end position="509"/>
    </location>
</feature>
<dbReference type="GO" id="GO:0006506">
    <property type="term" value="P:GPI anchor biosynthetic process"/>
    <property type="evidence" value="ECO:0007669"/>
    <property type="project" value="InterPro"/>
</dbReference>
<feature type="transmembrane region" description="Helical" evidence="1">
    <location>
        <begin position="515"/>
        <end position="541"/>
    </location>
</feature>
<keyword evidence="1" id="KW-0472">Membrane</keyword>
<dbReference type="Pfam" id="PF05024">
    <property type="entry name" value="Gpi1"/>
    <property type="match status" value="1"/>
</dbReference>
<reference evidence="2" key="1">
    <citation type="submission" date="2020-10" db="EMBL/GenBank/DDBJ databases">
        <authorList>
            <person name="Roach M.J.R."/>
        </authorList>
    </citation>
    <scope>NUCLEOTIDE SEQUENCE</scope>
    <source>
        <strain evidence="2">CBS 1945</strain>
    </source>
</reference>
<dbReference type="PANTHER" id="PTHR21329:SF3">
    <property type="entry name" value="PHOSPHATIDYLINOSITOL N-ACETYLGLUCOSAMINYLTRANSFERASE SUBUNIT Q"/>
    <property type="match status" value="1"/>
</dbReference>
<dbReference type="KEGG" id="bnn:FOA43_000180"/>
<evidence type="ECO:0000313" key="2">
    <source>
        <dbReference type="EMBL" id="QPG72877.1"/>
    </source>
</evidence>